<evidence type="ECO:0000259" key="1">
    <source>
        <dbReference type="Pfam" id="PF18810"/>
    </source>
</evidence>
<feature type="domain" description="Phage-Barnase-EndoU-ColicinE5/D-RelE like nuclease 2" evidence="1">
    <location>
        <begin position="48"/>
        <end position="162"/>
    </location>
</feature>
<dbReference type="EMBL" id="JAPEUL010000006">
    <property type="protein sequence ID" value="MCW4628727.1"/>
    <property type="molecule type" value="Genomic_DNA"/>
</dbReference>
<comment type="caution">
    <text evidence="2">The sequence shown here is derived from an EMBL/GenBank/DDBJ whole genome shotgun (WGS) entry which is preliminary data.</text>
</comment>
<protein>
    <submittedName>
        <fullName evidence="2">PBECR2 nuclease fold domain-containing protein</fullName>
    </submittedName>
</protein>
<accession>A0ABT3KF36</accession>
<dbReference type="Pfam" id="PF18810">
    <property type="entry name" value="PBECR2"/>
    <property type="match status" value="1"/>
</dbReference>
<reference evidence="2" key="1">
    <citation type="submission" date="2022-11" db="EMBL/GenBank/DDBJ databases">
        <title>Marinomonas sp. nov., isolated from marine algae.</title>
        <authorList>
            <person name="Choi D.G."/>
            <person name="Kim J.M."/>
            <person name="Lee J.K."/>
            <person name="Baek J.H."/>
            <person name="Jeon C.O."/>
        </authorList>
    </citation>
    <scope>NUCLEOTIDE SEQUENCE</scope>
    <source>
        <strain evidence="2">KJ51-3</strain>
    </source>
</reference>
<organism evidence="2 3">
    <name type="scientific">Marinomonas rhodophyticola</name>
    <dbReference type="NCBI Taxonomy" id="2992803"/>
    <lineage>
        <taxon>Bacteria</taxon>
        <taxon>Pseudomonadati</taxon>
        <taxon>Pseudomonadota</taxon>
        <taxon>Gammaproteobacteria</taxon>
        <taxon>Oceanospirillales</taxon>
        <taxon>Oceanospirillaceae</taxon>
        <taxon>Marinomonas</taxon>
    </lineage>
</organism>
<gene>
    <name evidence="2" type="ORF">ONZ52_06930</name>
</gene>
<keyword evidence="3" id="KW-1185">Reference proteome</keyword>
<name>A0ABT3KF36_9GAMM</name>
<dbReference type="Proteomes" id="UP001431181">
    <property type="component" value="Unassembled WGS sequence"/>
</dbReference>
<proteinExistence type="predicted"/>
<evidence type="ECO:0000313" key="3">
    <source>
        <dbReference type="Proteomes" id="UP001431181"/>
    </source>
</evidence>
<dbReference type="RefSeq" id="WP_265217950.1">
    <property type="nucleotide sequence ID" value="NZ_JAPEUL010000006.1"/>
</dbReference>
<dbReference type="InterPro" id="IPR041110">
    <property type="entry name" value="PBECR2"/>
</dbReference>
<evidence type="ECO:0000313" key="2">
    <source>
        <dbReference type="EMBL" id="MCW4628727.1"/>
    </source>
</evidence>
<sequence>MAKRTTDQPQWNEIGLEDLRSLPPEHRLHSPEVIEEAESLDEAINILMREFGLLHESDIKQLETPIGLIDIEAKHLGHIVEKRMDARERYIHYALATISDPFEVWRSQYDNDTVKLQFIGTYTSRYQMLVVVAQHETHTLWNFMQIDAKRLNKHRSGEIIYQRKRVTE</sequence>